<dbReference type="OMA" id="IWINYSL"/>
<proteinExistence type="predicted"/>
<evidence type="ECO:0000313" key="3">
    <source>
        <dbReference type="Proteomes" id="UP000536275"/>
    </source>
</evidence>
<dbReference type="EMBL" id="JABWAD010000028">
    <property type="protein sequence ID" value="KAF6069911.1"/>
    <property type="molecule type" value="Genomic_DNA"/>
</dbReference>
<dbReference type="Proteomes" id="UP000536275">
    <property type="component" value="Unassembled WGS sequence"/>
</dbReference>
<feature type="transmembrane region" description="Helical" evidence="1">
    <location>
        <begin position="308"/>
        <end position="332"/>
    </location>
</feature>
<accession>A0A8H6F4U6</accession>
<evidence type="ECO:0000256" key="1">
    <source>
        <dbReference type="SAM" id="Phobius"/>
    </source>
</evidence>
<feature type="transmembrane region" description="Helical" evidence="1">
    <location>
        <begin position="203"/>
        <end position="223"/>
    </location>
</feature>
<name>A0A8H6F4U6_CANAX</name>
<keyword evidence="1" id="KW-0812">Transmembrane</keyword>
<sequence>MTDSQSIIQSVKKFLKENPTIPQWIKWGIIFKILRIKNSLYWTNFVTLNKPIKQLLIQNSNTKDENTHRHLNKWANAISCIFLYCATVDNKLIPKDYLLIYLLINYVGKLNTPSNTKILVSPKYSQYLKVNNYKPWLNQLYEQKHFIIFPAIVAQILSNYLTPTKYKLNQRYLSSSLKKYILNPIWINYKLGINYNRINWISLFRTYCFQNVVLMFGMGLYFFKSKLLDRLYETKHNKDEEKDYNTIIQDYLAYVAHKSNSFINLIFGVNLISILLISLTSPIFRLLTPKTTTNMNWIQSLYVNHLKLFFKSYTKIIGFAAGLITLGLNSINLIPSWGYSGDESIREIKPDVFNSINLYLFRLILLSKWRITKFKHPLFTKVSRLNWNKLETALMTFAIWKIMNLNDFLKSSEKTDIESENKELSANSMVKLVNYIM</sequence>
<evidence type="ECO:0000313" key="2">
    <source>
        <dbReference type="EMBL" id="KAF6069911.1"/>
    </source>
</evidence>
<reference evidence="2 3" key="1">
    <citation type="submission" date="2020-03" db="EMBL/GenBank/DDBJ databases">
        <title>FDA dAtabase for Regulatory Grade micrObial Sequences (FDA-ARGOS): Supporting development and validation of Infectious Disease Dx tests.</title>
        <authorList>
            <person name="Campos J."/>
            <person name="Goldberg B."/>
            <person name="Tallon L."/>
            <person name="Sadzewicz L."/>
            <person name="Vavikolanu K."/>
            <person name="Mehta A."/>
            <person name="Aluvathingal J."/>
            <person name="Nadendla S."/>
            <person name="Nandy P."/>
            <person name="Geyer C."/>
            <person name="Yan Y."/>
            <person name="Sichtig H."/>
        </authorList>
    </citation>
    <scope>NUCLEOTIDE SEQUENCE [LARGE SCALE GENOMIC DNA]</scope>
    <source>
        <strain evidence="2 3">FDAARGOS_656</strain>
    </source>
</reference>
<keyword evidence="1" id="KW-0472">Membrane</keyword>
<dbReference type="AlphaFoldDB" id="A0A8H6F4U6"/>
<feature type="transmembrane region" description="Helical" evidence="1">
    <location>
        <begin position="262"/>
        <end position="287"/>
    </location>
</feature>
<organism evidence="2 3">
    <name type="scientific">Candida albicans</name>
    <name type="common">Yeast</name>
    <dbReference type="NCBI Taxonomy" id="5476"/>
    <lineage>
        <taxon>Eukaryota</taxon>
        <taxon>Fungi</taxon>
        <taxon>Dikarya</taxon>
        <taxon>Ascomycota</taxon>
        <taxon>Saccharomycotina</taxon>
        <taxon>Pichiomycetes</taxon>
        <taxon>Debaryomycetaceae</taxon>
        <taxon>Candida/Lodderomyces clade</taxon>
        <taxon>Candida</taxon>
    </lineage>
</organism>
<gene>
    <name evidence="2" type="ORF">FOB64_002616</name>
</gene>
<protein>
    <submittedName>
        <fullName evidence="2">Putative integral membrane protein</fullName>
    </submittedName>
</protein>
<keyword evidence="1" id="KW-1133">Transmembrane helix</keyword>
<comment type="caution">
    <text evidence="2">The sequence shown here is derived from an EMBL/GenBank/DDBJ whole genome shotgun (WGS) entry which is preliminary data.</text>
</comment>